<name>A0A1U9NMA9_9BACT</name>
<dbReference type="EMBL" id="CP019791">
    <property type="protein sequence ID" value="AQT69061.1"/>
    <property type="molecule type" value="Genomic_DNA"/>
</dbReference>
<dbReference type="GO" id="GO:0005886">
    <property type="term" value="C:plasma membrane"/>
    <property type="evidence" value="ECO:0007669"/>
    <property type="project" value="TreeGrafter"/>
</dbReference>
<dbReference type="GO" id="GO:0090313">
    <property type="term" value="P:regulation of protein targeting to membrane"/>
    <property type="evidence" value="ECO:0007669"/>
    <property type="project" value="TreeGrafter"/>
</dbReference>
<sequence>MKKVKLVRRIVVGVLAAVVILLIIFAVAGDGMIRRGVEKGASKTLDVPVTVGDLSLSLFAGSVDISDLDVANPEGFETPTLLEMGNADVDLDTPSLFSDTVTIDTMNFDDITLTIEQKGLTNNLKTVLDNLPKSEKGPEEPTEETKGKNLLIKKLTLSSVKVRAKLLPVPGQADTVELKLAPIEMEDLGTEDKMSVARLSALILTAIAEGVAQQAGDLFPADMVESLKGTLEELPFEQGQKLLEDTLKLGEDTLKNGSDAGKDIMEKGKDIGEGLKGLFDKKEDE</sequence>
<proteinExistence type="predicted"/>
<evidence type="ECO:0008006" key="3">
    <source>
        <dbReference type="Google" id="ProtNLM"/>
    </source>
</evidence>
<dbReference type="PANTHER" id="PTHR30441:SF8">
    <property type="entry name" value="DUF748 DOMAIN-CONTAINING PROTEIN"/>
    <property type="match status" value="1"/>
</dbReference>
<evidence type="ECO:0000313" key="1">
    <source>
        <dbReference type="EMBL" id="AQT69061.1"/>
    </source>
</evidence>
<organism evidence="1 2">
    <name type="scientific">Anaerohalosphaera lusitana</name>
    <dbReference type="NCBI Taxonomy" id="1936003"/>
    <lineage>
        <taxon>Bacteria</taxon>
        <taxon>Pseudomonadati</taxon>
        <taxon>Planctomycetota</taxon>
        <taxon>Phycisphaerae</taxon>
        <taxon>Sedimentisphaerales</taxon>
        <taxon>Anaerohalosphaeraceae</taxon>
        <taxon>Anaerohalosphaera</taxon>
    </lineage>
</organism>
<dbReference type="AlphaFoldDB" id="A0A1U9NMA9"/>
<gene>
    <name evidence="1" type="ORF">STSP2_02246</name>
</gene>
<dbReference type="InterPro" id="IPR052894">
    <property type="entry name" value="AsmA-related"/>
</dbReference>
<dbReference type="Proteomes" id="UP000189674">
    <property type="component" value="Chromosome"/>
</dbReference>
<accession>A0A1U9NMA9</accession>
<dbReference type="PANTHER" id="PTHR30441">
    <property type="entry name" value="DUF748 DOMAIN-CONTAINING PROTEIN"/>
    <property type="match status" value="1"/>
</dbReference>
<reference evidence="2" key="1">
    <citation type="submission" date="2017-02" db="EMBL/GenBank/DDBJ databases">
        <title>Comparative genomics and description of representatives of a novel lineage of planctomycetes thriving in anoxic sediments.</title>
        <authorList>
            <person name="Spring S."/>
            <person name="Bunk B."/>
            <person name="Sproer C."/>
        </authorList>
    </citation>
    <scope>NUCLEOTIDE SEQUENCE [LARGE SCALE GENOMIC DNA]</scope>
    <source>
        <strain evidence="2">ST-NAGAB-D1</strain>
    </source>
</reference>
<dbReference type="Pfam" id="PF05359">
    <property type="entry name" value="DUF748"/>
    <property type="match status" value="1"/>
</dbReference>
<dbReference type="STRING" id="1936003.STSP2_02246"/>
<dbReference type="KEGG" id="alus:STSP2_02246"/>
<protein>
    <recommendedName>
        <fullName evidence="3">AsmA domain-containing protein</fullName>
    </recommendedName>
</protein>
<dbReference type="RefSeq" id="WP_146662573.1">
    <property type="nucleotide sequence ID" value="NZ_CP019791.1"/>
</dbReference>
<evidence type="ECO:0000313" key="2">
    <source>
        <dbReference type="Proteomes" id="UP000189674"/>
    </source>
</evidence>
<keyword evidence="2" id="KW-1185">Reference proteome</keyword>
<dbReference type="OrthoDB" id="196129at2"/>
<dbReference type="InterPro" id="IPR008023">
    <property type="entry name" value="DUF748"/>
</dbReference>